<reference evidence="2 3" key="1">
    <citation type="journal article" date="2014" name="Science">
        <title>Plant genetics. Early allopolyploid evolution in the post-Neolithic Brassica napus oilseed genome.</title>
        <authorList>
            <person name="Chalhoub B."/>
            <person name="Denoeud F."/>
            <person name="Liu S."/>
            <person name="Parkin I.A."/>
            <person name="Tang H."/>
            <person name="Wang X."/>
            <person name="Chiquet J."/>
            <person name="Belcram H."/>
            <person name="Tong C."/>
            <person name="Samans B."/>
            <person name="Correa M."/>
            <person name="Da Silva C."/>
            <person name="Just J."/>
            <person name="Falentin C."/>
            <person name="Koh C.S."/>
            <person name="Le Clainche I."/>
            <person name="Bernard M."/>
            <person name="Bento P."/>
            <person name="Noel B."/>
            <person name="Labadie K."/>
            <person name="Alberti A."/>
            <person name="Charles M."/>
            <person name="Arnaud D."/>
            <person name="Guo H."/>
            <person name="Daviaud C."/>
            <person name="Alamery S."/>
            <person name="Jabbari K."/>
            <person name="Zhao M."/>
            <person name="Edger P.P."/>
            <person name="Chelaifa H."/>
            <person name="Tack D."/>
            <person name="Lassalle G."/>
            <person name="Mestiri I."/>
            <person name="Schnel N."/>
            <person name="Le Paslier M.C."/>
            <person name="Fan G."/>
            <person name="Renault V."/>
            <person name="Bayer P.E."/>
            <person name="Golicz A.A."/>
            <person name="Manoli S."/>
            <person name="Lee T.H."/>
            <person name="Thi V.H."/>
            <person name="Chalabi S."/>
            <person name="Hu Q."/>
            <person name="Fan C."/>
            <person name="Tollenaere R."/>
            <person name="Lu Y."/>
            <person name="Battail C."/>
            <person name="Shen J."/>
            <person name="Sidebottom C.H."/>
            <person name="Wang X."/>
            <person name="Canaguier A."/>
            <person name="Chauveau A."/>
            <person name="Berard A."/>
            <person name="Deniot G."/>
            <person name="Guan M."/>
            <person name="Liu Z."/>
            <person name="Sun F."/>
            <person name="Lim Y.P."/>
            <person name="Lyons E."/>
            <person name="Town C.D."/>
            <person name="Bancroft I."/>
            <person name="Wang X."/>
            <person name="Meng J."/>
            <person name="Ma J."/>
            <person name="Pires J.C."/>
            <person name="King G.J."/>
            <person name="Brunel D."/>
            <person name="Delourme R."/>
            <person name="Renard M."/>
            <person name="Aury J.M."/>
            <person name="Adams K.L."/>
            <person name="Batley J."/>
            <person name="Snowdon R.J."/>
            <person name="Tost J."/>
            <person name="Edwards D."/>
            <person name="Zhou Y."/>
            <person name="Hua W."/>
            <person name="Sharpe A.G."/>
            <person name="Paterson A.H."/>
            <person name="Guan C."/>
            <person name="Wincker P."/>
        </authorList>
    </citation>
    <scope>NUCLEOTIDE SEQUENCE [LARGE SCALE GENOMIC DNA]</scope>
    <source>
        <strain evidence="3">cv. Darmor-bzh</strain>
    </source>
</reference>
<evidence type="ECO:0000313" key="2">
    <source>
        <dbReference type="EMBL" id="CDY15688.1"/>
    </source>
</evidence>
<feature type="domain" description="Chaperone DnaJ C-terminal" evidence="1">
    <location>
        <begin position="63"/>
        <end position="117"/>
    </location>
</feature>
<dbReference type="EMBL" id="LK032056">
    <property type="protein sequence ID" value="CDY15688.1"/>
    <property type="molecule type" value="Genomic_DNA"/>
</dbReference>
<dbReference type="InterPro" id="IPR008971">
    <property type="entry name" value="HSP40/DnaJ_pept-bd"/>
</dbReference>
<dbReference type="STRING" id="3708.A0A078FTN4"/>
<dbReference type="GO" id="GO:0051082">
    <property type="term" value="F:unfolded protein binding"/>
    <property type="evidence" value="ECO:0007669"/>
    <property type="project" value="InterPro"/>
</dbReference>
<dbReference type="PaxDb" id="3708-A0A078FTN4"/>
<dbReference type="Gramene" id="CDY15688">
    <property type="protein sequence ID" value="CDY15688"/>
    <property type="gene ID" value="GSBRNA2T00089905001"/>
</dbReference>
<dbReference type="SUPFAM" id="SSF49493">
    <property type="entry name" value="HSP40/DnaJ peptide-binding domain"/>
    <property type="match status" value="1"/>
</dbReference>
<protein>
    <submittedName>
        <fullName evidence="2">BnaA07g08590D protein</fullName>
    </submittedName>
</protein>
<proteinExistence type="predicted"/>
<gene>
    <name evidence="2" type="primary">BnaA07g08590D</name>
    <name evidence="2" type="ORF">GSBRNA2T00089905001</name>
</gene>
<dbReference type="InterPro" id="IPR002939">
    <property type="entry name" value="DnaJ_C"/>
</dbReference>
<evidence type="ECO:0000313" key="3">
    <source>
        <dbReference type="Proteomes" id="UP000028999"/>
    </source>
</evidence>
<dbReference type="Proteomes" id="UP000028999">
    <property type="component" value="Unassembled WGS sequence"/>
</dbReference>
<dbReference type="GO" id="GO:0006457">
    <property type="term" value="P:protein folding"/>
    <property type="evidence" value="ECO:0007669"/>
    <property type="project" value="InterPro"/>
</dbReference>
<organism evidence="2 3">
    <name type="scientific">Brassica napus</name>
    <name type="common">Rape</name>
    <dbReference type="NCBI Taxonomy" id="3708"/>
    <lineage>
        <taxon>Eukaryota</taxon>
        <taxon>Viridiplantae</taxon>
        <taxon>Streptophyta</taxon>
        <taxon>Embryophyta</taxon>
        <taxon>Tracheophyta</taxon>
        <taxon>Spermatophyta</taxon>
        <taxon>Magnoliopsida</taxon>
        <taxon>eudicotyledons</taxon>
        <taxon>Gunneridae</taxon>
        <taxon>Pentapetalae</taxon>
        <taxon>rosids</taxon>
        <taxon>malvids</taxon>
        <taxon>Brassicales</taxon>
        <taxon>Brassicaceae</taxon>
        <taxon>Brassiceae</taxon>
        <taxon>Brassica</taxon>
    </lineage>
</organism>
<sequence>MSCRGSGVVEATNTAAVVIPEGFSVNFMLLVGSEAMVVIQVKPLGTCISNLRFLMIRHSPEMAQEIYGDANISFTQAILGGKVVVSTSSGKTEIEVRSIIYFPGELLVLRGKGLYKQGYFCYSVLTLFILN</sequence>
<name>A0A078FTN4_BRANA</name>
<dbReference type="AlphaFoldDB" id="A0A078FTN4"/>
<evidence type="ECO:0000259" key="1">
    <source>
        <dbReference type="Pfam" id="PF01556"/>
    </source>
</evidence>
<keyword evidence="3" id="KW-1185">Reference proteome</keyword>
<accession>A0A078FTN4</accession>
<dbReference type="Gene3D" id="2.60.260.20">
    <property type="entry name" value="Urease metallochaperone UreE, N-terminal domain"/>
    <property type="match status" value="1"/>
</dbReference>
<dbReference type="Pfam" id="PF01556">
    <property type="entry name" value="DnaJ_C"/>
    <property type="match status" value="1"/>
</dbReference>